<feature type="transmembrane region" description="Helical" evidence="1">
    <location>
        <begin position="254"/>
        <end position="275"/>
    </location>
</feature>
<keyword evidence="1" id="KW-0472">Membrane</keyword>
<feature type="transmembrane region" description="Helical" evidence="1">
    <location>
        <begin position="188"/>
        <end position="207"/>
    </location>
</feature>
<protein>
    <submittedName>
        <fullName evidence="2">Uncharacterized protein</fullName>
    </submittedName>
</protein>
<feature type="transmembrane region" description="Helical" evidence="1">
    <location>
        <begin position="219"/>
        <end position="242"/>
    </location>
</feature>
<organism evidence="2 3">
    <name type="scientific">Acidipropionibacterium jensenii</name>
    <dbReference type="NCBI Taxonomy" id="1749"/>
    <lineage>
        <taxon>Bacteria</taxon>
        <taxon>Bacillati</taxon>
        <taxon>Actinomycetota</taxon>
        <taxon>Actinomycetes</taxon>
        <taxon>Propionibacteriales</taxon>
        <taxon>Propionibacteriaceae</taxon>
        <taxon>Acidipropionibacterium</taxon>
    </lineage>
</organism>
<feature type="transmembrane region" description="Helical" evidence="1">
    <location>
        <begin position="318"/>
        <end position="338"/>
    </location>
</feature>
<sequence>MVGAGIGLLCGLDGALILLGVWSPVLSSRLALWHGPFMTLGFIGTVICLERAVALNHRAGYLVPLSSGLGAVLLASPAPVPFGLSFLAAAQIGLLALYLPLWRRSRDDATVIQAAGALCACGAALLLLSGATVASTIGWLSSYLVLTILGERLELSRLTMMRNRFLPGCAMALLAALLVQVASPALGWPLFGAVLVVMSVWLVRNDVARAGIRRGGQAAFIGGMLMIGYLWLAVAGIIWLVAGPLESGPGYDAAVHAVFLGFVMGMILGHAPIILPAVLRVRLDWSGWFWLPAVLLEVSLVLRLGIGDGLDRPLAVQLGGSLNVIALLSLIAVVVTHVRSRRSHA</sequence>
<dbReference type="EMBL" id="CP025570">
    <property type="protein sequence ID" value="AZZ40604.1"/>
    <property type="molecule type" value="Genomic_DNA"/>
</dbReference>
<evidence type="ECO:0000313" key="2">
    <source>
        <dbReference type="EMBL" id="AZZ40604.1"/>
    </source>
</evidence>
<dbReference type="KEGG" id="aji:C0Z10_00775"/>
<keyword evidence="1" id="KW-0812">Transmembrane</keyword>
<feature type="transmembrane region" description="Helical" evidence="1">
    <location>
        <begin position="31"/>
        <end position="49"/>
    </location>
</feature>
<proteinExistence type="predicted"/>
<feature type="transmembrane region" description="Helical" evidence="1">
    <location>
        <begin position="7"/>
        <end position="25"/>
    </location>
</feature>
<dbReference type="AlphaFoldDB" id="A0A3T0S2J2"/>
<reference evidence="3" key="1">
    <citation type="submission" date="2017-12" db="EMBL/GenBank/DDBJ databases">
        <title>Whole genome sequencing of Acidipropionibacterium jensenii strains JS279 and JS280.</title>
        <authorList>
            <person name="Deptula P."/>
            <person name="Laine P."/>
            <person name="Smolander O.-P."/>
            <person name="Paulin L."/>
            <person name="Auvinen P."/>
            <person name="Varmanen P."/>
        </authorList>
    </citation>
    <scope>NUCLEOTIDE SEQUENCE [LARGE SCALE GENOMIC DNA]</scope>
    <source>
        <strain evidence="3">JS280</strain>
    </source>
</reference>
<dbReference type="RefSeq" id="WP_097799741.1">
    <property type="nucleotide sequence ID" value="NZ_CP025570.1"/>
</dbReference>
<feature type="transmembrane region" description="Helical" evidence="1">
    <location>
        <begin position="84"/>
        <end position="102"/>
    </location>
</feature>
<evidence type="ECO:0000313" key="3">
    <source>
        <dbReference type="Proteomes" id="UP000285875"/>
    </source>
</evidence>
<keyword evidence="1" id="KW-1133">Transmembrane helix</keyword>
<feature type="transmembrane region" description="Helical" evidence="1">
    <location>
        <begin position="109"/>
        <end position="128"/>
    </location>
</feature>
<gene>
    <name evidence="2" type="ORF">C0Z10_00775</name>
</gene>
<accession>A0A3T0S2J2</accession>
<dbReference type="Proteomes" id="UP000285875">
    <property type="component" value="Chromosome"/>
</dbReference>
<feature type="transmembrane region" description="Helical" evidence="1">
    <location>
        <begin position="287"/>
        <end position="306"/>
    </location>
</feature>
<evidence type="ECO:0000256" key="1">
    <source>
        <dbReference type="SAM" id="Phobius"/>
    </source>
</evidence>
<name>A0A3T0S2J2_9ACTN</name>